<evidence type="ECO:0000313" key="1">
    <source>
        <dbReference type="EMBL" id="MPC46590.1"/>
    </source>
</evidence>
<sequence>MPRSPSPAACQLCGPAACPAHFLLQHSVPCATTLYLHCLRVPRTSCSCREGMLCLPSACCPPAQLQFLVTITTPLLSGPSLLSKPLSLLANPA</sequence>
<organism evidence="1 2">
    <name type="scientific">Portunus trituberculatus</name>
    <name type="common">Swimming crab</name>
    <name type="synonym">Neptunus trituberculatus</name>
    <dbReference type="NCBI Taxonomy" id="210409"/>
    <lineage>
        <taxon>Eukaryota</taxon>
        <taxon>Metazoa</taxon>
        <taxon>Ecdysozoa</taxon>
        <taxon>Arthropoda</taxon>
        <taxon>Crustacea</taxon>
        <taxon>Multicrustacea</taxon>
        <taxon>Malacostraca</taxon>
        <taxon>Eumalacostraca</taxon>
        <taxon>Eucarida</taxon>
        <taxon>Decapoda</taxon>
        <taxon>Pleocyemata</taxon>
        <taxon>Brachyura</taxon>
        <taxon>Eubrachyura</taxon>
        <taxon>Portunoidea</taxon>
        <taxon>Portunidae</taxon>
        <taxon>Portuninae</taxon>
        <taxon>Portunus</taxon>
    </lineage>
</organism>
<evidence type="ECO:0000313" key="2">
    <source>
        <dbReference type="Proteomes" id="UP000324222"/>
    </source>
</evidence>
<dbReference type="AlphaFoldDB" id="A0A5B7FG61"/>
<reference evidence="1 2" key="1">
    <citation type="submission" date="2019-05" db="EMBL/GenBank/DDBJ databases">
        <title>Another draft genome of Portunus trituberculatus and its Hox gene families provides insights of decapod evolution.</title>
        <authorList>
            <person name="Jeong J.-H."/>
            <person name="Song I."/>
            <person name="Kim S."/>
            <person name="Choi T."/>
            <person name="Kim D."/>
            <person name="Ryu S."/>
            <person name="Kim W."/>
        </authorList>
    </citation>
    <scope>NUCLEOTIDE SEQUENCE [LARGE SCALE GENOMIC DNA]</scope>
    <source>
        <tissue evidence="1">Muscle</tissue>
    </source>
</reference>
<accession>A0A5B7FG61</accession>
<comment type="caution">
    <text evidence="1">The sequence shown here is derived from an EMBL/GenBank/DDBJ whole genome shotgun (WGS) entry which is preliminary data.</text>
</comment>
<dbReference type="Proteomes" id="UP000324222">
    <property type="component" value="Unassembled WGS sequence"/>
</dbReference>
<dbReference type="EMBL" id="VSRR010007279">
    <property type="protein sequence ID" value="MPC46590.1"/>
    <property type="molecule type" value="Genomic_DNA"/>
</dbReference>
<proteinExistence type="predicted"/>
<gene>
    <name evidence="1" type="ORF">E2C01_040312</name>
</gene>
<name>A0A5B7FG61_PORTR</name>
<protein>
    <submittedName>
        <fullName evidence="1">Uncharacterized protein</fullName>
    </submittedName>
</protein>
<keyword evidence="2" id="KW-1185">Reference proteome</keyword>